<proteinExistence type="predicted"/>
<reference evidence="2" key="1">
    <citation type="journal article" date="2019" name="bioRxiv">
        <title>The Genome of the Zebra Mussel, Dreissena polymorpha: A Resource for Invasive Species Research.</title>
        <authorList>
            <person name="McCartney M.A."/>
            <person name="Auch B."/>
            <person name="Kono T."/>
            <person name="Mallez S."/>
            <person name="Zhang Y."/>
            <person name="Obille A."/>
            <person name="Becker A."/>
            <person name="Abrahante J.E."/>
            <person name="Garbe J."/>
            <person name="Badalamenti J.P."/>
            <person name="Herman A."/>
            <person name="Mangelson H."/>
            <person name="Liachko I."/>
            <person name="Sullivan S."/>
            <person name="Sone E.D."/>
            <person name="Koren S."/>
            <person name="Silverstein K.A.T."/>
            <person name="Beckman K.B."/>
            <person name="Gohl D.M."/>
        </authorList>
    </citation>
    <scope>NUCLEOTIDE SEQUENCE</scope>
    <source>
        <strain evidence="2">Duluth1</strain>
        <tissue evidence="2">Whole animal</tissue>
    </source>
</reference>
<reference evidence="2" key="2">
    <citation type="submission" date="2020-11" db="EMBL/GenBank/DDBJ databases">
        <authorList>
            <person name="McCartney M.A."/>
            <person name="Auch B."/>
            <person name="Kono T."/>
            <person name="Mallez S."/>
            <person name="Becker A."/>
            <person name="Gohl D.M."/>
            <person name="Silverstein K.A.T."/>
            <person name="Koren S."/>
            <person name="Bechman K.B."/>
            <person name="Herman A."/>
            <person name="Abrahante J.E."/>
            <person name="Garbe J."/>
        </authorList>
    </citation>
    <scope>NUCLEOTIDE SEQUENCE</scope>
    <source>
        <strain evidence="2">Duluth1</strain>
        <tissue evidence="2">Whole animal</tissue>
    </source>
</reference>
<keyword evidence="3" id="KW-1185">Reference proteome</keyword>
<name>A0A9D4D285_DREPO</name>
<evidence type="ECO:0000313" key="3">
    <source>
        <dbReference type="Proteomes" id="UP000828390"/>
    </source>
</evidence>
<sequence length="326" mass="37209">MGVDIQTYRRRIGSFRCTKGEIISDTGQDSKIKNNKGSCQNRGVLTITLVIVLLMFAIGNVGQNELWNLWEDMLPILVIKVQLLISGVELNPGPGCLTDVKADNSHLKETALCDRKSYHLCDKNIVGKGTVQSKRPTQDGKTHERVEADTHKRKTCVYFGKVEPCTGSIKVDSIFGTKVFKIGLTIDLQKGLRNKNNTSTKGFAISRILDELCHFGKFVEMEIPPLLYLRKRNAFMVLPSDSWWNELQTSAKQKLQTAVLAFRNEFKQSFYICDKHMISMLDKHISIANVPTLNFCDITDNESFWWFSHDFYATVRIFTRMDKNRN</sequence>
<protein>
    <submittedName>
        <fullName evidence="2">Uncharacterized protein</fullName>
    </submittedName>
</protein>
<evidence type="ECO:0000256" key="1">
    <source>
        <dbReference type="SAM" id="Phobius"/>
    </source>
</evidence>
<gene>
    <name evidence="2" type="ORF">DPMN_043212</name>
</gene>
<feature type="transmembrane region" description="Helical" evidence="1">
    <location>
        <begin position="43"/>
        <end position="62"/>
    </location>
</feature>
<dbReference type="EMBL" id="JAIWYP010000011">
    <property type="protein sequence ID" value="KAH3736640.1"/>
    <property type="molecule type" value="Genomic_DNA"/>
</dbReference>
<accession>A0A9D4D285</accession>
<comment type="caution">
    <text evidence="2">The sequence shown here is derived from an EMBL/GenBank/DDBJ whole genome shotgun (WGS) entry which is preliminary data.</text>
</comment>
<keyword evidence="1" id="KW-1133">Transmembrane helix</keyword>
<organism evidence="2 3">
    <name type="scientific">Dreissena polymorpha</name>
    <name type="common">Zebra mussel</name>
    <name type="synonym">Mytilus polymorpha</name>
    <dbReference type="NCBI Taxonomy" id="45954"/>
    <lineage>
        <taxon>Eukaryota</taxon>
        <taxon>Metazoa</taxon>
        <taxon>Spiralia</taxon>
        <taxon>Lophotrochozoa</taxon>
        <taxon>Mollusca</taxon>
        <taxon>Bivalvia</taxon>
        <taxon>Autobranchia</taxon>
        <taxon>Heteroconchia</taxon>
        <taxon>Euheterodonta</taxon>
        <taxon>Imparidentia</taxon>
        <taxon>Neoheterodontei</taxon>
        <taxon>Myida</taxon>
        <taxon>Dreissenoidea</taxon>
        <taxon>Dreissenidae</taxon>
        <taxon>Dreissena</taxon>
    </lineage>
</organism>
<keyword evidence="1" id="KW-0472">Membrane</keyword>
<evidence type="ECO:0000313" key="2">
    <source>
        <dbReference type="EMBL" id="KAH3736640.1"/>
    </source>
</evidence>
<dbReference type="Proteomes" id="UP000828390">
    <property type="component" value="Unassembled WGS sequence"/>
</dbReference>
<dbReference type="AlphaFoldDB" id="A0A9D4D285"/>
<keyword evidence="1" id="KW-0812">Transmembrane</keyword>